<evidence type="ECO:0000313" key="3">
    <source>
        <dbReference type="Proteomes" id="UP000053097"/>
    </source>
</evidence>
<dbReference type="EMBL" id="KK107168">
    <property type="protein sequence ID" value="EZA56157.1"/>
    <property type="molecule type" value="Genomic_DNA"/>
</dbReference>
<reference evidence="2 3" key="1">
    <citation type="journal article" date="2014" name="Curr. Biol.">
        <title>The genome of the clonal raider ant Cerapachys biroi.</title>
        <authorList>
            <person name="Oxley P.R."/>
            <person name="Ji L."/>
            <person name="Fetter-Pruneda I."/>
            <person name="McKenzie S.K."/>
            <person name="Li C."/>
            <person name="Hu H."/>
            <person name="Zhang G."/>
            <person name="Kronauer D.J."/>
        </authorList>
    </citation>
    <scope>NUCLEOTIDE SEQUENCE [LARGE SCALE GENOMIC DNA]</scope>
</reference>
<feature type="region of interest" description="Disordered" evidence="1">
    <location>
        <begin position="104"/>
        <end position="128"/>
    </location>
</feature>
<accession>A0A026WJE3</accession>
<feature type="compositionally biased region" description="Basic and acidic residues" evidence="1">
    <location>
        <begin position="104"/>
        <end position="115"/>
    </location>
</feature>
<evidence type="ECO:0000313" key="2">
    <source>
        <dbReference type="EMBL" id="EZA56157.1"/>
    </source>
</evidence>
<keyword evidence="3" id="KW-1185">Reference proteome</keyword>
<protein>
    <submittedName>
        <fullName evidence="2">Uncharacterized protein</fullName>
    </submittedName>
</protein>
<gene>
    <name evidence="2" type="ORF">X777_03489</name>
</gene>
<name>A0A026WJE3_OOCBI</name>
<proteinExistence type="predicted"/>
<dbReference type="AlphaFoldDB" id="A0A026WJE3"/>
<sequence length="128" mass="14426">MNRWRTLRVDEMARKTSGTLAHRQAAVKISYGVGIKGVGPELREGGTLSWPGVSPPWQGGGEEGHEIFTPWYKRARRVPGGLNLLLAFNGVCKLYSKKGEIRARRVQERGEDRARKRDGKKRRVKDEG</sequence>
<evidence type="ECO:0000256" key="1">
    <source>
        <dbReference type="SAM" id="MobiDB-lite"/>
    </source>
</evidence>
<organism evidence="2 3">
    <name type="scientific">Ooceraea biroi</name>
    <name type="common">Clonal raider ant</name>
    <name type="synonym">Cerapachys biroi</name>
    <dbReference type="NCBI Taxonomy" id="2015173"/>
    <lineage>
        <taxon>Eukaryota</taxon>
        <taxon>Metazoa</taxon>
        <taxon>Ecdysozoa</taxon>
        <taxon>Arthropoda</taxon>
        <taxon>Hexapoda</taxon>
        <taxon>Insecta</taxon>
        <taxon>Pterygota</taxon>
        <taxon>Neoptera</taxon>
        <taxon>Endopterygota</taxon>
        <taxon>Hymenoptera</taxon>
        <taxon>Apocrita</taxon>
        <taxon>Aculeata</taxon>
        <taxon>Formicoidea</taxon>
        <taxon>Formicidae</taxon>
        <taxon>Dorylinae</taxon>
        <taxon>Ooceraea</taxon>
    </lineage>
</organism>
<dbReference type="Proteomes" id="UP000053097">
    <property type="component" value="Unassembled WGS sequence"/>
</dbReference>
<feature type="compositionally biased region" description="Basic residues" evidence="1">
    <location>
        <begin position="116"/>
        <end position="128"/>
    </location>
</feature>